<proteinExistence type="predicted"/>
<organism evidence="1">
    <name type="scientific">Anguilla anguilla</name>
    <name type="common">European freshwater eel</name>
    <name type="synonym">Muraena anguilla</name>
    <dbReference type="NCBI Taxonomy" id="7936"/>
    <lineage>
        <taxon>Eukaryota</taxon>
        <taxon>Metazoa</taxon>
        <taxon>Chordata</taxon>
        <taxon>Craniata</taxon>
        <taxon>Vertebrata</taxon>
        <taxon>Euteleostomi</taxon>
        <taxon>Actinopterygii</taxon>
        <taxon>Neopterygii</taxon>
        <taxon>Teleostei</taxon>
        <taxon>Anguilliformes</taxon>
        <taxon>Anguillidae</taxon>
        <taxon>Anguilla</taxon>
    </lineage>
</organism>
<sequence>MKYRLISLPYFTLQLCCFFCRLNRFL</sequence>
<accession>A0A0E9TFP4</accession>
<dbReference type="EMBL" id="GBXM01057029">
    <property type="protein sequence ID" value="JAH51548.1"/>
    <property type="molecule type" value="Transcribed_RNA"/>
</dbReference>
<name>A0A0E9TFP4_ANGAN</name>
<dbReference type="AlphaFoldDB" id="A0A0E9TFP4"/>
<reference evidence="1" key="1">
    <citation type="submission" date="2014-11" db="EMBL/GenBank/DDBJ databases">
        <authorList>
            <person name="Amaro Gonzalez C."/>
        </authorList>
    </citation>
    <scope>NUCLEOTIDE SEQUENCE</scope>
</reference>
<evidence type="ECO:0000313" key="1">
    <source>
        <dbReference type="EMBL" id="JAH51548.1"/>
    </source>
</evidence>
<protein>
    <submittedName>
        <fullName evidence="1">Uncharacterized protein</fullName>
    </submittedName>
</protein>
<reference evidence="1" key="2">
    <citation type="journal article" date="2015" name="Fish Shellfish Immunol.">
        <title>Early steps in the European eel (Anguilla anguilla)-Vibrio vulnificus interaction in the gills: Role of the RtxA13 toxin.</title>
        <authorList>
            <person name="Callol A."/>
            <person name="Pajuelo D."/>
            <person name="Ebbesson L."/>
            <person name="Teles M."/>
            <person name="MacKenzie S."/>
            <person name="Amaro C."/>
        </authorList>
    </citation>
    <scope>NUCLEOTIDE SEQUENCE</scope>
</reference>